<name>A0A6M3LA68_9ZZZZ</name>
<evidence type="ECO:0000313" key="2">
    <source>
        <dbReference type="EMBL" id="QJA91987.1"/>
    </source>
</evidence>
<organism evidence="2">
    <name type="scientific">viral metagenome</name>
    <dbReference type="NCBI Taxonomy" id="1070528"/>
    <lineage>
        <taxon>unclassified sequences</taxon>
        <taxon>metagenomes</taxon>
        <taxon>organismal metagenomes</taxon>
    </lineage>
</organism>
<dbReference type="AlphaFoldDB" id="A0A6M3LA68"/>
<sequence>MFKEITKMAVALIIIAGAIVSLFVDVNTVGEELIRLLAVGIFGFYFAGTDLPIKLGLTSRKK</sequence>
<gene>
    <name evidence="2" type="ORF">MM415B03217_0014</name>
</gene>
<keyword evidence="1" id="KW-0472">Membrane</keyword>
<accession>A0A6M3LA68</accession>
<dbReference type="EMBL" id="MT143028">
    <property type="protein sequence ID" value="QJA91987.1"/>
    <property type="molecule type" value="Genomic_DNA"/>
</dbReference>
<reference evidence="2" key="1">
    <citation type="submission" date="2020-03" db="EMBL/GenBank/DDBJ databases">
        <title>The deep terrestrial virosphere.</title>
        <authorList>
            <person name="Holmfeldt K."/>
            <person name="Nilsson E."/>
            <person name="Simone D."/>
            <person name="Lopez-Fernandez M."/>
            <person name="Wu X."/>
            <person name="de Brujin I."/>
            <person name="Lundin D."/>
            <person name="Andersson A."/>
            <person name="Bertilsson S."/>
            <person name="Dopson M."/>
        </authorList>
    </citation>
    <scope>NUCLEOTIDE SEQUENCE</scope>
    <source>
        <strain evidence="2">MM415B03217</strain>
    </source>
</reference>
<protein>
    <submittedName>
        <fullName evidence="2">Uncharacterized protein</fullName>
    </submittedName>
</protein>
<feature type="transmembrane region" description="Helical" evidence="1">
    <location>
        <begin position="33"/>
        <end position="53"/>
    </location>
</feature>
<keyword evidence="1" id="KW-1133">Transmembrane helix</keyword>
<evidence type="ECO:0000256" key="1">
    <source>
        <dbReference type="SAM" id="Phobius"/>
    </source>
</evidence>
<proteinExistence type="predicted"/>
<keyword evidence="1" id="KW-0812">Transmembrane</keyword>